<dbReference type="PANTHER" id="PTHR47534">
    <property type="entry name" value="YALI0E05731P"/>
    <property type="match status" value="1"/>
</dbReference>
<keyword evidence="1" id="KW-0560">Oxidoreductase</keyword>
<dbReference type="OrthoDB" id="2898509at2759"/>
<dbReference type="GO" id="GO:0016491">
    <property type="term" value="F:oxidoreductase activity"/>
    <property type="evidence" value="ECO:0007669"/>
    <property type="project" value="UniProtKB-KW"/>
</dbReference>
<dbReference type="InterPro" id="IPR052228">
    <property type="entry name" value="Sec_Metab_Biosynth_Oxidored"/>
</dbReference>
<accession>A0A8S0VUL5</accession>
<dbReference type="Proteomes" id="UP000467700">
    <property type="component" value="Unassembled WGS sequence"/>
</dbReference>
<proteinExistence type="predicted"/>
<reference evidence="2 3" key="1">
    <citation type="submission" date="2020-01" db="EMBL/GenBank/DDBJ databases">
        <authorList>
            <person name="Gupta K D."/>
        </authorList>
    </citation>
    <scope>NUCLEOTIDE SEQUENCE [LARGE SCALE GENOMIC DNA]</scope>
</reference>
<evidence type="ECO:0000313" key="3">
    <source>
        <dbReference type="Proteomes" id="UP000467700"/>
    </source>
</evidence>
<dbReference type="InterPro" id="IPR036291">
    <property type="entry name" value="NAD(P)-bd_dom_sf"/>
</dbReference>
<comment type="caution">
    <text evidence="2">The sequence shown here is derived from an EMBL/GenBank/DDBJ whole genome shotgun (WGS) entry which is preliminary data.</text>
</comment>
<evidence type="ECO:0000256" key="1">
    <source>
        <dbReference type="ARBA" id="ARBA00023002"/>
    </source>
</evidence>
<evidence type="ECO:0000313" key="2">
    <source>
        <dbReference type="EMBL" id="CAA7270479.1"/>
    </source>
</evidence>
<protein>
    <recommendedName>
        <fullName evidence="4">NAD(P)-binding protein</fullName>
    </recommendedName>
</protein>
<evidence type="ECO:0008006" key="4">
    <source>
        <dbReference type="Google" id="ProtNLM"/>
    </source>
</evidence>
<name>A0A8S0VUL5_CYCAE</name>
<dbReference type="SUPFAM" id="SSF51735">
    <property type="entry name" value="NAD(P)-binding Rossmann-fold domains"/>
    <property type="match status" value="1"/>
</dbReference>
<dbReference type="EMBL" id="CACVBS010000090">
    <property type="protein sequence ID" value="CAA7270479.1"/>
    <property type="molecule type" value="Genomic_DNA"/>
</dbReference>
<sequence length="358" mass="38773">MMVDSSGKCSANCAFRIRHLAGLTWSSFQNGTYSKPFLLRSARNPAMPSLNAIQTANSAFSHLTSPPPVAVFVGGTSGIGEGMAKAFARQTKGNSSIVIVGRNQSAADRILASLPPSDAGVTVAREFVQCDATLMKNVQDATRGILDKFPKINYLVVSTGIMTTAGRTETAEGIDRKLAVHYYARWKFVHDLLPAVQAAKDAGEHASVMTVLAPGYGGEIDLNDLALKNTYSLSKVALVASTYNDLMCESFAEKASTIPFIHAHPGFVRTPLFANSPSLLFRVIAPVGMALLRPWTVSADDCAEYMWNAIYSTAKTPGAWRTGFHGEDLAKKRYYGDEEQRKKLWEHTSEVVEGALKS</sequence>
<organism evidence="2 3">
    <name type="scientific">Cyclocybe aegerita</name>
    <name type="common">Black poplar mushroom</name>
    <name type="synonym">Agrocybe aegerita</name>
    <dbReference type="NCBI Taxonomy" id="1973307"/>
    <lineage>
        <taxon>Eukaryota</taxon>
        <taxon>Fungi</taxon>
        <taxon>Dikarya</taxon>
        <taxon>Basidiomycota</taxon>
        <taxon>Agaricomycotina</taxon>
        <taxon>Agaricomycetes</taxon>
        <taxon>Agaricomycetidae</taxon>
        <taxon>Agaricales</taxon>
        <taxon>Agaricineae</taxon>
        <taxon>Bolbitiaceae</taxon>
        <taxon>Cyclocybe</taxon>
    </lineage>
</organism>
<dbReference type="Pfam" id="PF00106">
    <property type="entry name" value="adh_short"/>
    <property type="match status" value="1"/>
</dbReference>
<dbReference type="AlphaFoldDB" id="A0A8S0VUL5"/>
<gene>
    <name evidence="2" type="ORF">AAE3_LOCUS12658</name>
</gene>
<dbReference type="PANTHER" id="PTHR47534:SF3">
    <property type="entry name" value="ALCOHOL DEHYDROGENASE-LIKE C-TERMINAL DOMAIN-CONTAINING PROTEIN"/>
    <property type="match status" value="1"/>
</dbReference>
<keyword evidence="3" id="KW-1185">Reference proteome</keyword>
<dbReference type="InterPro" id="IPR002347">
    <property type="entry name" value="SDR_fam"/>
</dbReference>
<dbReference type="Gene3D" id="3.40.50.720">
    <property type="entry name" value="NAD(P)-binding Rossmann-like Domain"/>
    <property type="match status" value="1"/>
</dbReference>